<dbReference type="PRINTS" id="PR00046">
    <property type="entry name" value="SIGMA70FCT"/>
</dbReference>
<dbReference type="Proteomes" id="UP000002220">
    <property type="component" value="Chromosome"/>
</dbReference>
<dbReference type="Gene3D" id="1.10.10.10">
    <property type="entry name" value="Winged helix-like DNA-binding domain superfamily/Winged helix DNA-binding domain"/>
    <property type="match status" value="1"/>
</dbReference>
<protein>
    <submittedName>
        <fullName evidence="6">RNA polymerase sigma factor, sigma-70 family</fullName>
    </submittedName>
</protein>
<dbReference type="KEGG" id="plm:Plim_0381"/>
<dbReference type="SUPFAM" id="SSF88659">
    <property type="entry name" value="Sigma3 and sigma4 domains of RNA polymerase sigma factors"/>
    <property type="match status" value="1"/>
</dbReference>
<dbReference type="CDD" id="cd06171">
    <property type="entry name" value="Sigma70_r4"/>
    <property type="match status" value="1"/>
</dbReference>
<dbReference type="NCBIfam" id="TIGR02937">
    <property type="entry name" value="sigma70-ECF"/>
    <property type="match status" value="1"/>
</dbReference>
<dbReference type="InterPro" id="IPR050239">
    <property type="entry name" value="Sigma-70_RNA_pol_init_factors"/>
</dbReference>
<dbReference type="PANTHER" id="PTHR30603:SF60">
    <property type="entry name" value="RNA POLYMERASE SIGMA FACTOR RPOD"/>
    <property type="match status" value="1"/>
</dbReference>
<evidence type="ECO:0000259" key="5">
    <source>
        <dbReference type="PROSITE" id="PS00716"/>
    </source>
</evidence>
<dbReference type="InterPro" id="IPR041657">
    <property type="entry name" value="HTH_17"/>
</dbReference>
<dbReference type="Pfam" id="PF04542">
    <property type="entry name" value="Sigma70_r2"/>
    <property type="match status" value="1"/>
</dbReference>
<dbReference type="InterPro" id="IPR000943">
    <property type="entry name" value="RNA_pol_sigma70"/>
</dbReference>
<keyword evidence="3" id="KW-0238">DNA-binding</keyword>
<dbReference type="HOGENOM" id="CLU_482153_0_0_0"/>
<dbReference type="Pfam" id="PF04545">
    <property type="entry name" value="Sigma70_r4"/>
    <property type="match status" value="1"/>
</dbReference>
<dbReference type="InterPro" id="IPR013324">
    <property type="entry name" value="RNA_pol_sigma_r3/r4-like"/>
</dbReference>
<dbReference type="InterPro" id="IPR014284">
    <property type="entry name" value="RNA_pol_sigma-70_dom"/>
</dbReference>
<dbReference type="STRING" id="521674.Plim_0381"/>
<keyword evidence="4" id="KW-0804">Transcription</keyword>
<dbReference type="GO" id="GO:0003677">
    <property type="term" value="F:DNA binding"/>
    <property type="evidence" value="ECO:0007669"/>
    <property type="project" value="UniProtKB-KW"/>
</dbReference>
<evidence type="ECO:0000256" key="1">
    <source>
        <dbReference type="ARBA" id="ARBA00023015"/>
    </source>
</evidence>
<dbReference type="SUPFAM" id="SSF88946">
    <property type="entry name" value="Sigma2 domain of RNA polymerase sigma factors"/>
    <property type="match status" value="1"/>
</dbReference>
<name>D5SPK2_PLAL2</name>
<dbReference type="eggNOG" id="COG0568">
    <property type="taxonomic scope" value="Bacteria"/>
</dbReference>
<keyword evidence="1" id="KW-0805">Transcription regulation</keyword>
<proteinExistence type="predicted"/>
<gene>
    <name evidence="6" type="ordered locus">Plim_0381</name>
</gene>
<dbReference type="InterPro" id="IPR036388">
    <property type="entry name" value="WH-like_DNA-bd_sf"/>
</dbReference>
<feature type="domain" description="RNA polymerase sigma-70" evidence="5">
    <location>
        <begin position="518"/>
        <end position="544"/>
    </location>
</feature>
<dbReference type="InterPro" id="IPR013325">
    <property type="entry name" value="RNA_pol_sigma_r2"/>
</dbReference>
<keyword evidence="7" id="KW-1185">Reference proteome</keyword>
<dbReference type="InterPro" id="IPR007630">
    <property type="entry name" value="RNA_pol_sigma70_r4"/>
</dbReference>
<dbReference type="AlphaFoldDB" id="D5SPK2"/>
<dbReference type="Pfam" id="PF12728">
    <property type="entry name" value="HTH_17"/>
    <property type="match status" value="1"/>
</dbReference>
<dbReference type="Gene3D" id="1.10.601.10">
    <property type="entry name" value="RNA Polymerase Primary Sigma Factor"/>
    <property type="match status" value="1"/>
</dbReference>
<evidence type="ECO:0000256" key="4">
    <source>
        <dbReference type="ARBA" id="ARBA00023163"/>
    </source>
</evidence>
<evidence type="ECO:0000313" key="7">
    <source>
        <dbReference type="Proteomes" id="UP000002220"/>
    </source>
</evidence>
<dbReference type="PROSITE" id="PS00716">
    <property type="entry name" value="SIGMA70_2"/>
    <property type="match status" value="1"/>
</dbReference>
<dbReference type="GO" id="GO:0016987">
    <property type="term" value="F:sigma factor activity"/>
    <property type="evidence" value="ECO:0007669"/>
    <property type="project" value="UniProtKB-KW"/>
</dbReference>
<evidence type="ECO:0000256" key="2">
    <source>
        <dbReference type="ARBA" id="ARBA00023082"/>
    </source>
</evidence>
<sequence>MKGPIMSNYRHPALRLLAEQQMRYSPRDVRLQQLERAERLAHRVDPQIEYPWQKVCQEVTSYRPESYPDLLITGSDLLHDLRVFIEDLSESIELRPEQMTEDVLTVEDVSRQYNVSTKTVDRWRDRGLISRKFLFGGRKRVAFLRSSVDQFVEANHEDIGRVGNFRHVTDDERRMILGRARRLARFGAGPTEINRRLARKFHRSPETIRLMLKDFDREQPEIALFPDDSDVLSLTEREAVYEAYHQGVAVEDLATKFKRTKSSLYRTIAEVRARHLLSRSIDYMDAPEFHREAAKAIESEEPPAVIDQGVTKPPPGLPPYLASLYATPLLTREQEHHYFRKMNYLKFAAENLRKTISLAQPRVKLMDEIESLLARSTEIKNFLIRSNLRLVVSIAKKHSHPTANFFEMISDGNMSLIKAIEKFDYTRGFKFSTYASWAIMKNFARSIPAENTRLDRFRTGSEEVFVQSMDPRTDQFRDEIVNYRQREALMGILGQLELRERDIIMHRYGLETGQQPQTLEQVGHRLGVTKERIRQIEARALKKLKRIATDERLDIPGI</sequence>
<dbReference type="InterPro" id="IPR007627">
    <property type="entry name" value="RNA_pol_sigma70_r2"/>
</dbReference>
<dbReference type="EMBL" id="CP001744">
    <property type="protein sequence ID" value="ADG66232.1"/>
    <property type="molecule type" value="Genomic_DNA"/>
</dbReference>
<organism evidence="6 7">
    <name type="scientific">Planctopirus limnophila (strain ATCC 43296 / DSM 3776 / IFAM 1008 / Mu 290)</name>
    <name type="common">Planctomyces limnophilus</name>
    <dbReference type="NCBI Taxonomy" id="521674"/>
    <lineage>
        <taxon>Bacteria</taxon>
        <taxon>Pseudomonadati</taxon>
        <taxon>Planctomycetota</taxon>
        <taxon>Planctomycetia</taxon>
        <taxon>Planctomycetales</taxon>
        <taxon>Planctomycetaceae</taxon>
        <taxon>Planctopirus</taxon>
    </lineage>
</organism>
<dbReference type="PANTHER" id="PTHR30603">
    <property type="entry name" value="RNA POLYMERASE SIGMA FACTOR RPO"/>
    <property type="match status" value="1"/>
</dbReference>
<evidence type="ECO:0000256" key="3">
    <source>
        <dbReference type="ARBA" id="ARBA00023125"/>
    </source>
</evidence>
<keyword evidence="2" id="KW-0731">Sigma factor</keyword>
<dbReference type="GO" id="GO:0006352">
    <property type="term" value="P:DNA-templated transcription initiation"/>
    <property type="evidence" value="ECO:0007669"/>
    <property type="project" value="InterPro"/>
</dbReference>
<reference evidence="6 7" key="1">
    <citation type="journal article" date="2010" name="Stand. Genomic Sci.">
        <title>Complete genome sequence of Planctomyces limnophilus type strain (Mu 290).</title>
        <authorList>
            <person name="Labutti K."/>
            <person name="Sikorski J."/>
            <person name="Schneider S."/>
            <person name="Nolan M."/>
            <person name="Lucas S."/>
            <person name="Glavina Del Rio T."/>
            <person name="Tice H."/>
            <person name="Cheng J.F."/>
            <person name="Goodwin L."/>
            <person name="Pitluck S."/>
            <person name="Liolios K."/>
            <person name="Ivanova N."/>
            <person name="Mavromatis K."/>
            <person name="Mikhailova N."/>
            <person name="Pati A."/>
            <person name="Chen A."/>
            <person name="Palaniappan K."/>
            <person name="Land M."/>
            <person name="Hauser L."/>
            <person name="Chang Y.J."/>
            <person name="Jeffries C.D."/>
            <person name="Tindall B.J."/>
            <person name="Rohde M."/>
            <person name="Goker M."/>
            <person name="Woyke T."/>
            <person name="Bristow J."/>
            <person name="Eisen J.A."/>
            <person name="Markowitz V."/>
            <person name="Hugenholtz P."/>
            <person name="Kyrpides N.C."/>
            <person name="Klenk H.P."/>
            <person name="Lapidus A."/>
        </authorList>
    </citation>
    <scope>NUCLEOTIDE SEQUENCE [LARGE SCALE GENOMIC DNA]</scope>
    <source>
        <strain evidence="7">ATCC 43296 / DSM 3776 / IFAM 1008 / 290</strain>
    </source>
</reference>
<accession>D5SPK2</accession>
<evidence type="ECO:0000313" key="6">
    <source>
        <dbReference type="EMBL" id="ADG66232.1"/>
    </source>
</evidence>